<reference evidence="2 3" key="2">
    <citation type="submission" date="2020-07" db="EMBL/GenBank/DDBJ databases">
        <title>Genome assembly of wild tea tree DASZ reveals pedigree and selection history of tea varieties.</title>
        <authorList>
            <person name="Zhang W."/>
        </authorList>
    </citation>
    <scope>NUCLEOTIDE SEQUENCE [LARGE SCALE GENOMIC DNA]</scope>
    <source>
        <strain evidence="3">cv. G240</strain>
        <tissue evidence="2">Leaf</tissue>
    </source>
</reference>
<comment type="caution">
    <text evidence="2">The sequence shown here is derived from an EMBL/GenBank/DDBJ whole genome shotgun (WGS) entry which is preliminary data.</text>
</comment>
<gene>
    <name evidence="2" type="ORF">HYC85_013686</name>
</gene>
<dbReference type="EMBL" id="JACBKZ010000006">
    <property type="protein sequence ID" value="KAF5947729.1"/>
    <property type="molecule type" value="Genomic_DNA"/>
</dbReference>
<dbReference type="AlphaFoldDB" id="A0A7J7H425"/>
<evidence type="ECO:0000313" key="2">
    <source>
        <dbReference type="EMBL" id="KAF5947729.1"/>
    </source>
</evidence>
<sequence length="108" mass="12424">MRWGPIFEIGGKEDQRGRDPPPQTLCRSISAKVADLTAVIKRFKRSSSNETLMFEWFPPPPPPPLCRSISAKVADLTAVIKRFKRSSSNETLMFEWSRHTACEHSWRH</sequence>
<feature type="compositionally biased region" description="Basic and acidic residues" evidence="1">
    <location>
        <begin position="10"/>
        <end position="19"/>
    </location>
</feature>
<reference evidence="3" key="1">
    <citation type="journal article" date="2020" name="Nat. Commun.">
        <title>Genome assembly of wild tea tree DASZ reveals pedigree and selection history of tea varieties.</title>
        <authorList>
            <person name="Zhang W."/>
            <person name="Zhang Y."/>
            <person name="Qiu H."/>
            <person name="Guo Y."/>
            <person name="Wan H."/>
            <person name="Zhang X."/>
            <person name="Scossa F."/>
            <person name="Alseekh S."/>
            <person name="Zhang Q."/>
            <person name="Wang P."/>
            <person name="Xu L."/>
            <person name="Schmidt M.H."/>
            <person name="Jia X."/>
            <person name="Li D."/>
            <person name="Zhu A."/>
            <person name="Guo F."/>
            <person name="Chen W."/>
            <person name="Ni D."/>
            <person name="Usadel B."/>
            <person name="Fernie A.R."/>
            <person name="Wen W."/>
        </authorList>
    </citation>
    <scope>NUCLEOTIDE SEQUENCE [LARGE SCALE GENOMIC DNA]</scope>
    <source>
        <strain evidence="3">cv. G240</strain>
    </source>
</reference>
<keyword evidence="3" id="KW-1185">Reference proteome</keyword>
<name>A0A7J7H425_CAMSI</name>
<protein>
    <submittedName>
        <fullName evidence="2">Uncharacterized protein</fullName>
    </submittedName>
</protein>
<evidence type="ECO:0000256" key="1">
    <source>
        <dbReference type="SAM" id="MobiDB-lite"/>
    </source>
</evidence>
<proteinExistence type="predicted"/>
<evidence type="ECO:0000313" key="3">
    <source>
        <dbReference type="Proteomes" id="UP000593564"/>
    </source>
</evidence>
<dbReference type="Proteomes" id="UP000593564">
    <property type="component" value="Unassembled WGS sequence"/>
</dbReference>
<accession>A0A7J7H425</accession>
<feature type="region of interest" description="Disordered" evidence="1">
    <location>
        <begin position="1"/>
        <end position="25"/>
    </location>
</feature>
<organism evidence="2 3">
    <name type="scientific">Camellia sinensis</name>
    <name type="common">Tea plant</name>
    <name type="synonym">Thea sinensis</name>
    <dbReference type="NCBI Taxonomy" id="4442"/>
    <lineage>
        <taxon>Eukaryota</taxon>
        <taxon>Viridiplantae</taxon>
        <taxon>Streptophyta</taxon>
        <taxon>Embryophyta</taxon>
        <taxon>Tracheophyta</taxon>
        <taxon>Spermatophyta</taxon>
        <taxon>Magnoliopsida</taxon>
        <taxon>eudicotyledons</taxon>
        <taxon>Gunneridae</taxon>
        <taxon>Pentapetalae</taxon>
        <taxon>asterids</taxon>
        <taxon>Ericales</taxon>
        <taxon>Theaceae</taxon>
        <taxon>Camellia</taxon>
    </lineage>
</organism>